<name>A0A0A9HAF8_ARUDO</name>
<proteinExistence type="predicted"/>
<dbReference type="AlphaFoldDB" id="A0A0A9HAF8"/>
<dbReference type="EMBL" id="GBRH01164169">
    <property type="protein sequence ID" value="JAE33727.1"/>
    <property type="molecule type" value="Transcribed_RNA"/>
</dbReference>
<reference evidence="1" key="1">
    <citation type="submission" date="2014-09" db="EMBL/GenBank/DDBJ databases">
        <authorList>
            <person name="Magalhaes I.L.F."/>
            <person name="Oliveira U."/>
            <person name="Santos F.R."/>
            <person name="Vidigal T.H.D.A."/>
            <person name="Brescovit A.D."/>
            <person name="Santos A.J."/>
        </authorList>
    </citation>
    <scope>NUCLEOTIDE SEQUENCE</scope>
    <source>
        <tissue evidence="1">Shoot tissue taken approximately 20 cm above the soil surface</tissue>
    </source>
</reference>
<evidence type="ECO:0000313" key="1">
    <source>
        <dbReference type="EMBL" id="JAE33727.1"/>
    </source>
</evidence>
<sequence>MYQCRQSNPPTQEIKRTIDVCMQIIRHHKQFTLQSSGKRQC</sequence>
<accession>A0A0A9HAF8</accession>
<organism evidence="1">
    <name type="scientific">Arundo donax</name>
    <name type="common">Giant reed</name>
    <name type="synonym">Donax arundinaceus</name>
    <dbReference type="NCBI Taxonomy" id="35708"/>
    <lineage>
        <taxon>Eukaryota</taxon>
        <taxon>Viridiplantae</taxon>
        <taxon>Streptophyta</taxon>
        <taxon>Embryophyta</taxon>
        <taxon>Tracheophyta</taxon>
        <taxon>Spermatophyta</taxon>
        <taxon>Magnoliopsida</taxon>
        <taxon>Liliopsida</taxon>
        <taxon>Poales</taxon>
        <taxon>Poaceae</taxon>
        <taxon>PACMAD clade</taxon>
        <taxon>Arundinoideae</taxon>
        <taxon>Arundineae</taxon>
        <taxon>Arundo</taxon>
    </lineage>
</organism>
<protein>
    <submittedName>
        <fullName evidence="1">Uncharacterized protein</fullName>
    </submittedName>
</protein>
<reference evidence="1" key="2">
    <citation type="journal article" date="2015" name="Data Brief">
        <title>Shoot transcriptome of the giant reed, Arundo donax.</title>
        <authorList>
            <person name="Barrero R.A."/>
            <person name="Guerrero F.D."/>
            <person name="Moolhuijzen P."/>
            <person name="Goolsby J.A."/>
            <person name="Tidwell J."/>
            <person name="Bellgard S.E."/>
            <person name="Bellgard M.I."/>
        </authorList>
    </citation>
    <scope>NUCLEOTIDE SEQUENCE</scope>
    <source>
        <tissue evidence="1">Shoot tissue taken approximately 20 cm above the soil surface</tissue>
    </source>
</reference>